<dbReference type="UniPathway" id="UPA00241">
    <property type="reaction ID" value="UER00353"/>
</dbReference>
<dbReference type="GO" id="GO:0010181">
    <property type="term" value="F:FMN binding"/>
    <property type="evidence" value="ECO:0007669"/>
    <property type="project" value="UniProtKB-UniRule"/>
</dbReference>
<feature type="binding site" evidence="3">
    <location>
        <position position="340"/>
    </location>
    <ligand>
        <name>CTP</name>
        <dbReference type="ChEBI" id="CHEBI:37563"/>
    </ligand>
</feature>
<keyword evidence="3" id="KW-0460">Magnesium</keyword>
<dbReference type="InterPro" id="IPR036551">
    <property type="entry name" value="Flavin_trans-like"/>
</dbReference>
<dbReference type="GO" id="GO:0015937">
    <property type="term" value="P:coenzyme A biosynthetic process"/>
    <property type="evidence" value="ECO:0007669"/>
    <property type="project" value="UniProtKB-UniRule"/>
</dbReference>
<dbReference type="HAMAP" id="MF_02225">
    <property type="entry name" value="CoaBC"/>
    <property type="match status" value="1"/>
</dbReference>
<dbReference type="Pfam" id="PF02441">
    <property type="entry name" value="Flavoprotein"/>
    <property type="match status" value="1"/>
</dbReference>
<comment type="cofactor">
    <cofactor evidence="3">
        <name>FMN</name>
        <dbReference type="ChEBI" id="CHEBI:58210"/>
    </cofactor>
    <text evidence="3">Binds 1 FMN per subunit.</text>
</comment>
<feature type="binding site" evidence="3">
    <location>
        <position position="344"/>
    </location>
    <ligand>
        <name>CTP</name>
        <dbReference type="ChEBI" id="CHEBI:37563"/>
    </ligand>
</feature>
<keyword evidence="3" id="KW-0511">Multifunctional enzyme</keyword>
<keyword evidence="3" id="KW-0479">Metal-binding</keyword>
<sequence>MQLSEKNIVIGVSGGIAAYKSADLIRRLKEQGANVRVVMSEGGKAFITPLTLQAVSGNPVSDSLLDPEAEAGMGHIELAKWADLILIAPASADIIARINAGMANDLLTTICLATSAPIAIAPAMNQQMWHTSVTQENVESLKNRGVLVWGPGQGEQACGDIGFGRMLEPLQLCQHCLDYFLSDGDSDYLAGQTWVITAGPTREPMDPVRFISNHSSGKMGFAIARAAQQAGAKVYLICGPVQLATPAGVERIDVETAIDMQTQALQLALKTDVFVACAAVADYRVAQVAEQKIKKSSQQLQLLLEKNPDIVASVAALDNAPFTVGFAAETENVETYAQQKLQRKNLQMICANNVSTPGHGFNSDTNALSLYWRGGNLKLPLTSKQELARQLVQHIASVLKECPQPASK</sequence>
<evidence type="ECO:0000259" key="5">
    <source>
        <dbReference type="Pfam" id="PF02441"/>
    </source>
</evidence>
<evidence type="ECO:0000256" key="2">
    <source>
        <dbReference type="ARBA" id="ARBA00023239"/>
    </source>
</evidence>
<dbReference type="InterPro" id="IPR035929">
    <property type="entry name" value="CoaB-like_sf"/>
</dbReference>
<dbReference type="OrthoDB" id="9802554at2"/>
<organism evidence="7 8">
    <name type="scientific">Thalassotalea mangrovi</name>
    <dbReference type="NCBI Taxonomy" id="2572245"/>
    <lineage>
        <taxon>Bacteria</taxon>
        <taxon>Pseudomonadati</taxon>
        <taxon>Pseudomonadota</taxon>
        <taxon>Gammaproteobacteria</taxon>
        <taxon>Alteromonadales</taxon>
        <taxon>Colwelliaceae</taxon>
        <taxon>Thalassotalea</taxon>
    </lineage>
</organism>
<dbReference type="AlphaFoldDB" id="A0A4U1B6D1"/>
<feature type="binding site" evidence="3">
    <location>
        <position position="282"/>
    </location>
    <ligand>
        <name>CTP</name>
        <dbReference type="ChEBI" id="CHEBI:37563"/>
    </ligand>
</feature>
<keyword evidence="1 3" id="KW-0210">Decarboxylase</keyword>
<comment type="pathway">
    <text evidence="3 4">Cofactor biosynthesis; coenzyme A biosynthesis; CoA from (R)-pantothenate: step 3/5.</text>
</comment>
<feature type="domain" description="Flavoprotein" evidence="5">
    <location>
        <begin position="6"/>
        <end position="178"/>
    </location>
</feature>
<dbReference type="GO" id="GO:0004632">
    <property type="term" value="F:phosphopantothenate--cysteine ligase activity"/>
    <property type="evidence" value="ECO:0007669"/>
    <property type="project" value="UniProtKB-UniRule"/>
</dbReference>
<comment type="similarity">
    <text evidence="3 4">In the C-terminal section; belongs to the PPC synthetase family.</text>
</comment>
<dbReference type="EMBL" id="SWDB01000020">
    <property type="protein sequence ID" value="TKB45471.1"/>
    <property type="molecule type" value="Genomic_DNA"/>
</dbReference>
<dbReference type="GO" id="GO:0071513">
    <property type="term" value="C:phosphopantothenoylcysteine decarboxylase complex"/>
    <property type="evidence" value="ECO:0007669"/>
    <property type="project" value="TreeGrafter"/>
</dbReference>
<evidence type="ECO:0000256" key="3">
    <source>
        <dbReference type="HAMAP-Rule" id="MF_02225"/>
    </source>
</evidence>
<dbReference type="GO" id="GO:0046872">
    <property type="term" value="F:metal ion binding"/>
    <property type="evidence" value="ECO:0007669"/>
    <property type="project" value="UniProtKB-KW"/>
</dbReference>
<dbReference type="PANTHER" id="PTHR14359">
    <property type="entry name" value="HOMO-OLIGOMERIC FLAVIN CONTAINING CYS DECARBOXYLASE FAMILY"/>
    <property type="match status" value="1"/>
</dbReference>
<comment type="caution">
    <text evidence="3">Lacks conserved residue(s) required for the propagation of feature annotation.</text>
</comment>
<dbReference type="SUPFAM" id="SSF102645">
    <property type="entry name" value="CoaB-like"/>
    <property type="match status" value="1"/>
</dbReference>
<keyword evidence="3 4" id="KW-0285">Flavoprotein</keyword>
<dbReference type="Pfam" id="PF04127">
    <property type="entry name" value="DFP"/>
    <property type="match status" value="1"/>
</dbReference>
<keyword evidence="8" id="KW-1185">Reference proteome</keyword>
<comment type="pathway">
    <text evidence="3 4">Cofactor biosynthesis; coenzyme A biosynthesis; CoA from (R)-pantothenate: step 2/5.</text>
</comment>
<comment type="cofactor">
    <cofactor evidence="3">
        <name>Mg(2+)</name>
        <dbReference type="ChEBI" id="CHEBI:18420"/>
    </cofactor>
</comment>
<comment type="function">
    <text evidence="3">Catalyzes two sequential steps in the biosynthesis of coenzyme A. In the first step cysteine is conjugated to 4'-phosphopantothenate to form 4-phosphopantothenoylcysteine. In the second step the latter compound is decarboxylated to form 4'-phosphopantotheine.</text>
</comment>
<dbReference type="GO" id="GO:0015941">
    <property type="term" value="P:pantothenate catabolic process"/>
    <property type="evidence" value="ECO:0007669"/>
    <property type="project" value="InterPro"/>
</dbReference>
<dbReference type="EC" id="6.3.2.5" evidence="3"/>
<comment type="function">
    <text evidence="4">Catalyzes two steps in the biosynthesis of coenzyme A. In the first step cysteine is conjugated to 4'-phosphopantothenate to form 4-phosphopantothenoylcysteine, in the latter compound is decarboxylated to form 4'-phosphopantotheine.</text>
</comment>
<comment type="caution">
    <text evidence="7">The sequence shown here is derived from an EMBL/GenBank/DDBJ whole genome shotgun (WGS) entry which is preliminary data.</text>
</comment>
<dbReference type="EC" id="4.1.1.36" evidence="3"/>
<comment type="catalytic activity">
    <reaction evidence="3 4">
        <text>N-[(R)-4-phosphopantothenoyl]-L-cysteine + H(+) = (R)-4'-phosphopantetheine + CO2</text>
        <dbReference type="Rhea" id="RHEA:16793"/>
        <dbReference type="ChEBI" id="CHEBI:15378"/>
        <dbReference type="ChEBI" id="CHEBI:16526"/>
        <dbReference type="ChEBI" id="CHEBI:59458"/>
        <dbReference type="ChEBI" id="CHEBI:61723"/>
        <dbReference type="EC" id="4.1.1.36"/>
    </reaction>
</comment>
<feature type="domain" description="DNA/pantothenate metabolism flavoprotein C-terminal" evidence="6">
    <location>
        <begin position="189"/>
        <end position="397"/>
    </location>
</feature>
<feature type="binding site" evidence="3">
    <location>
        <begin position="308"/>
        <end position="311"/>
    </location>
    <ligand>
        <name>CTP</name>
        <dbReference type="ChEBI" id="CHEBI:37563"/>
    </ligand>
</feature>
<feature type="binding site" evidence="3">
    <location>
        <position position="326"/>
    </location>
    <ligand>
        <name>CTP</name>
        <dbReference type="ChEBI" id="CHEBI:37563"/>
    </ligand>
</feature>
<dbReference type="RefSeq" id="WP_136735746.1">
    <property type="nucleotide sequence ID" value="NZ_SWDB01000020.1"/>
</dbReference>
<dbReference type="Gene3D" id="3.40.50.10300">
    <property type="entry name" value="CoaB-like"/>
    <property type="match status" value="1"/>
</dbReference>
<dbReference type="SUPFAM" id="SSF52507">
    <property type="entry name" value="Homo-oligomeric flavin-containing Cys decarboxylases, HFCD"/>
    <property type="match status" value="1"/>
</dbReference>
<dbReference type="Proteomes" id="UP000307999">
    <property type="component" value="Unassembled WGS sequence"/>
</dbReference>
<gene>
    <name evidence="3 7" type="primary">coaBC</name>
    <name evidence="7" type="ORF">E8M12_08625</name>
</gene>
<evidence type="ECO:0000313" key="8">
    <source>
        <dbReference type="Proteomes" id="UP000307999"/>
    </source>
</evidence>
<dbReference type="InterPro" id="IPR007085">
    <property type="entry name" value="DNA/pantothenate-metab_flavo_C"/>
</dbReference>
<feature type="region of interest" description="Phosphopantothenoylcysteine decarboxylase" evidence="3">
    <location>
        <begin position="1"/>
        <end position="193"/>
    </location>
</feature>
<proteinExistence type="inferred from homology"/>
<feature type="active site" description="Proton donor" evidence="3">
    <location>
        <position position="158"/>
    </location>
</feature>
<dbReference type="GO" id="GO:0004633">
    <property type="term" value="F:phosphopantothenoylcysteine decarboxylase activity"/>
    <property type="evidence" value="ECO:0007669"/>
    <property type="project" value="UniProtKB-UniRule"/>
</dbReference>
<comment type="catalytic activity">
    <reaction evidence="3 4">
        <text>(R)-4'-phosphopantothenate + L-cysteine + CTP = N-[(R)-4-phosphopantothenoyl]-L-cysteine + CMP + diphosphate + H(+)</text>
        <dbReference type="Rhea" id="RHEA:19397"/>
        <dbReference type="ChEBI" id="CHEBI:10986"/>
        <dbReference type="ChEBI" id="CHEBI:15378"/>
        <dbReference type="ChEBI" id="CHEBI:33019"/>
        <dbReference type="ChEBI" id="CHEBI:35235"/>
        <dbReference type="ChEBI" id="CHEBI:37563"/>
        <dbReference type="ChEBI" id="CHEBI:59458"/>
        <dbReference type="ChEBI" id="CHEBI:60377"/>
        <dbReference type="EC" id="6.3.2.5"/>
    </reaction>
</comment>
<dbReference type="InterPro" id="IPR005252">
    <property type="entry name" value="CoaBC"/>
</dbReference>
<dbReference type="PANTHER" id="PTHR14359:SF6">
    <property type="entry name" value="PHOSPHOPANTOTHENOYLCYSTEINE DECARBOXYLASE"/>
    <property type="match status" value="1"/>
</dbReference>
<keyword evidence="2 3" id="KW-0456">Lyase</keyword>
<evidence type="ECO:0000313" key="7">
    <source>
        <dbReference type="EMBL" id="TKB45471.1"/>
    </source>
</evidence>
<protein>
    <recommendedName>
        <fullName evidence="3">Coenzyme A biosynthesis bifunctional protein CoaBC</fullName>
    </recommendedName>
    <alternativeName>
        <fullName evidence="3">DNA/pantothenate metabolism flavoprotein</fullName>
    </alternativeName>
    <alternativeName>
        <fullName evidence="3">Phosphopantothenoylcysteine synthetase/decarboxylase</fullName>
        <shortName evidence="3">PPCS-PPCDC</shortName>
    </alternativeName>
    <domain>
        <recommendedName>
            <fullName evidence="3">Phosphopantothenoylcysteine decarboxylase</fullName>
            <shortName evidence="3">PPC decarboxylase</shortName>
            <shortName evidence="3">PPC-DC</shortName>
            <ecNumber evidence="3">4.1.1.36</ecNumber>
        </recommendedName>
        <alternativeName>
            <fullName evidence="3">CoaC</fullName>
        </alternativeName>
    </domain>
    <domain>
        <recommendedName>
            <fullName evidence="3">Phosphopantothenate--cysteine ligase</fullName>
            <ecNumber evidence="3">6.3.2.5</ecNumber>
        </recommendedName>
        <alternativeName>
            <fullName evidence="3">CoaB</fullName>
        </alternativeName>
        <alternativeName>
            <fullName evidence="3">Phosphopantothenoylcysteine synthetase</fullName>
            <shortName evidence="3">PPC synthetase</shortName>
            <shortName evidence="3">PPC-S</shortName>
        </alternativeName>
    </domain>
</protein>
<accession>A0A4U1B6D1</accession>
<keyword evidence="3 4" id="KW-0436">Ligase</keyword>
<evidence type="ECO:0000256" key="4">
    <source>
        <dbReference type="RuleBase" id="RU364078"/>
    </source>
</evidence>
<feature type="binding site" evidence="3">
    <location>
        <position position="292"/>
    </location>
    <ligand>
        <name>CTP</name>
        <dbReference type="ChEBI" id="CHEBI:37563"/>
    </ligand>
</feature>
<evidence type="ECO:0000256" key="1">
    <source>
        <dbReference type="ARBA" id="ARBA00022793"/>
    </source>
</evidence>
<keyword evidence="3 4" id="KW-0288">FMN</keyword>
<name>A0A4U1B6D1_9GAMM</name>
<comment type="similarity">
    <text evidence="3 4">In the N-terminal section; belongs to the HFCD (homo-oligomeric flavin containing Cys decarboxylase) superfamily.</text>
</comment>
<evidence type="ECO:0000259" key="6">
    <source>
        <dbReference type="Pfam" id="PF04127"/>
    </source>
</evidence>
<dbReference type="NCBIfam" id="TIGR00521">
    <property type="entry name" value="coaBC_dfp"/>
    <property type="match status" value="1"/>
</dbReference>
<dbReference type="InterPro" id="IPR003382">
    <property type="entry name" value="Flavoprotein"/>
</dbReference>
<dbReference type="Gene3D" id="3.40.50.1950">
    <property type="entry name" value="Flavin prenyltransferase-like"/>
    <property type="match status" value="1"/>
</dbReference>
<reference evidence="7 8" key="1">
    <citation type="submission" date="2019-04" db="EMBL/GenBank/DDBJ databases">
        <title>Thalassotalea guangxiensis sp. nov., isolated from sediment of the coastal wetland.</title>
        <authorList>
            <person name="Zheng S."/>
            <person name="Zhang D."/>
        </authorList>
    </citation>
    <scope>NUCLEOTIDE SEQUENCE [LARGE SCALE GENOMIC DNA]</scope>
    <source>
        <strain evidence="7 8">ZS-4</strain>
    </source>
</reference>
<feature type="region of interest" description="Phosphopantothenate--cysteine ligase" evidence="3">
    <location>
        <begin position="194"/>
        <end position="408"/>
    </location>
</feature>